<accession>A0AA39F4F6</accession>
<dbReference type="PROSITE" id="PS50082">
    <property type="entry name" value="WD_REPEATS_2"/>
    <property type="match status" value="3"/>
</dbReference>
<dbReference type="InterPro" id="IPR015943">
    <property type="entry name" value="WD40/YVTN_repeat-like_dom_sf"/>
</dbReference>
<feature type="repeat" description="WD" evidence="3">
    <location>
        <begin position="57"/>
        <end position="98"/>
    </location>
</feature>
<dbReference type="EMBL" id="JAQQBR010001833">
    <property type="protein sequence ID" value="KAK0162756.1"/>
    <property type="molecule type" value="Genomic_DNA"/>
</dbReference>
<keyword evidence="5" id="KW-1185">Reference proteome</keyword>
<protein>
    <recommendedName>
        <fullName evidence="6">Angio-associated migratory cell protein</fullName>
    </recommendedName>
</protein>
<keyword evidence="1 3" id="KW-0853">WD repeat</keyword>
<reference evidence="4" key="1">
    <citation type="journal article" date="2023" name="bioRxiv">
        <title>Scaffold-level genome assemblies of two parasitoid biocontrol wasps reveal the parthenogenesis mechanism and an associated novel virus.</title>
        <authorList>
            <person name="Inwood S."/>
            <person name="Skelly J."/>
            <person name="Guhlin J."/>
            <person name="Harrop T."/>
            <person name="Goldson S."/>
            <person name="Dearden P."/>
        </authorList>
    </citation>
    <scope>NUCLEOTIDE SEQUENCE</scope>
    <source>
        <strain evidence="4">Lincoln</strain>
        <tissue evidence="4">Whole body</tissue>
    </source>
</reference>
<evidence type="ECO:0000313" key="5">
    <source>
        <dbReference type="Proteomes" id="UP001168972"/>
    </source>
</evidence>
<keyword evidence="2" id="KW-0677">Repeat</keyword>
<proteinExistence type="predicted"/>
<dbReference type="InterPro" id="IPR011047">
    <property type="entry name" value="Quinoprotein_ADH-like_sf"/>
</dbReference>
<dbReference type="PROSITE" id="PS50294">
    <property type="entry name" value="WD_REPEATS_REGION"/>
    <property type="match status" value="3"/>
</dbReference>
<reference evidence="4" key="2">
    <citation type="submission" date="2023-03" db="EMBL/GenBank/DDBJ databases">
        <authorList>
            <person name="Inwood S.N."/>
            <person name="Skelly J.G."/>
            <person name="Guhlin J."/>
            <person name="Harrop T.W.R."/>
            <person name="Goldson S.G."/>
            <person name="Dearden P.K."/>
        </authorList>
    </citation>
    <scope>NUCLEOTIDE SEQUENCE</scope>
    <source>
        <strain evidence="4">Lincoln</strain>
        <tissue evidence="4">Whole body</tissue>
    </source>
</reference>
<organism evidence="4 5">
    <name type="scientific">Microctonus hyperodae</name>
    <name type="common">Parasitoid wasp</name>
    <dbReference type="NCBI Taxonomy" id="165561"/>
    <lineage>
        <taxon>Eukaryota</taxon>
        <taxon>Metazoa</taxon>
        <taxon>Ecdysozoa</taxon>
        <taxon>Arthropoda</taxon>
        <taxon>Hexapoda</taxon>
        <taxon>Insecta</taxon>
        <taxon>Pterygota</taxon>
        <taxon>Neoptera</taxon>
        <taxon>Endopterygota</taxon>
        <taxon>Hymenoptera</taxon>
        <taxon>Apocrita</taxon>
        <taxon>Ichneumonoidea</taxon>
        <taxon>Braconidae</taxon>
        <taxon>Euphorinae</taxon>
        <taxon>Microctonus</taxon>
    </lineage>
</organism>
<comment type="caution">
    <text evidence="4">The sequence shown here is derived from an EMBL/GenBank/DDBJ whole genome shotgun (WGS) entry which is preliminary data.</text>
</comment>
<dbReference type="SUPFAM" id="SSF50998">
    <property type="entry name" value="Quinoprotein alcohol dehydrogenase-like"/>
    <property type="match status" value="1"/>
</dbReference>
<dbReference type="SMART" id="SM00320">
    <property type="entry name" value="WD40"/>
    <property type="match status" value="8"/>
</dbReference>
<feature type="repeat" description="WD" evidence="3">
    <location>
        <begin position="99"/>
        <end position="140"/>
    </location>
</feature>
<evidence type="ECO:0000256" key="1">
    <source>
        <dbReference type="ARBA" id="ARBA00022574"/>
    </source>
</evidence>
<evidence type="ECO:0000256" key="3">
    <source>
        <dbReference type="PROSITE-ProRule" id="PRU00221"/>
    </source>
</evidence>
<dbReference type="Proteomes" id="UP001168972">
    <property type="component" value="Unassembled WGS sequence"/>
</dbReference>
<evidence type="ECO:0000256" key="2">
    <source>
        <dbReference type="ARBA" id="ARBA00022737"/>
    </source>
</evidence>
<dbReference type="PANTHER" id="PTHR19857:SF8">
    <property type="entry name" value="ANGIO-ASSOCIATED MIGRATORY CELL PROTEIN"/>
    <property type="match status" value="1"/>
</dbReference>
<dbReference type="PANTHER" id="PTHR19857">
    <property type="entry name" value="MITOCHONDRIAL DIVISION PROTEIN 1-RELATED"/>
    <property type="match status" value="1"/>
</dbReference>
<gene>
    <name evidence="4" type="ORF">PV327_006507</name>
</gene>
<dbReference type="InterPro" id="IPR051179">
    <property type="entry name" value="WD_repeat_multifunction"/>
</dbReference>
<evidence type="ECO:0000313" key="4">
    <source>
        <dbReference type="EMBL" id="KAK0162756.1"/>
    </source>
</evidence>
<dbReference type="Pfam" id="PF00400">
    <property type="entry name" value="WD40"/>
    <property type="match status" value="4"/>
</dbReference>
<dbReference type="InterPro" id="IPR001680">
    <property type="entry name" value="WD40_rpt"/>
</dbReference>
<feature type="repeat" description="WD" evidence="3">
    <location>
        <begin position="370"/>
        <end position="407"/>
    </location>
</feature>
<evidence type="ECO:0008006" key="6">
    <source>
        <dbReference type="Google" id="ProtNLM"/>
    </source>
</evidence>
<name>A0AA39F4F6_MICHY</name>
<dbReference type="Gene3D" id="2.130.10.10">
    <property type="entry name" value="YVTN repeat-like/Quinoprotein amine dehydrogenase"/>
    <property type="match status" value="1"/>
</dbReference>
<sequence>MPQTDSPPRPEMDDEEDFDEEEMIYVGDADEVIEELEAENYEMMDEDVAIDDAITVFSKHEKSVFCGSLTNDGKIAVTGGEDDVAYLWDTLSGEIIHKCTGHEDSVFFAEFNHDFTYLATGDMKGIIKVWRMRDKAIVWDYNMGDASWMRWHNLANVLFAGSVEGEIYMWKIPSGECKVFQGYGQKSEAATVINDGKKLIAGYEDGTIRVLDLKEGTVQVTISAAHSESITSLDCQSDGKLIASAALDGRTVLSTVQTGKIVAVLQNLQENTLNNAEANAESNDEQEDKNYTEAVAFCKDLELHMVASGTIRGEIFIWDTVKQAIRHKIVQEGGVSKLIWKGTSPFVCSAGLDGVLRCYDARTVECCKTCCGHSSYILDISISKNLEKILTTSDDSTARIFDMCDCQ</sequence>
<dbReference type="AlphaFoldDB" id="A0AA39F4F6"/>